<dbReference type="GO" id="GO:0008851">
    <property type="term" value="F:ethanolamine ammonia-lyase activity"/>
    <property type="evidence" value="ECO:0007669"/>
    <property type="project" value="UniProtKB-UniRule"/>
</dbReference>
<reference evidence="7 8" key="1">
    <citation type="submission" date="2016-10" db="EMBL/GenBank/DDBJ databases">
        <authorList>
            <person name="de Groot N.N."/>
        </authorList>
    </citation>
    <scope>NUCLEOTIDE SEQUENCE [LARGE SCALE GENOMIC DNA]</scope>
    <source>
        <strain evidence="7 8">DSM 22489</strain>
    </source>
</reference>
<dbReference type="InterPro" id="IPR042255">
    <property type="entry name" value="EutC_N"/>
</dbReference>
<dbReference type="OrthoDB" id="114248at2"/>
<dbReference type="PANTHER" id="PTHR39330:SF1">
    <property type="entry name" value="ETHANOLAMINE AMMONIA-LYASE SMALL SUBUNIT"/>
    <property type="match status" value="1"/>
</dbReference>
<dbReference type="EMBL" id="FNVA01000007">
    <property type="protein sequence ID" value="SEG62278.1"/>
    <property type="molecule type" value="Genomic_DNA"/>
</dbReference>
<dbReference type="Gene3D" id="3.40.50.11240">
    <property type="entry name" value="Ethanolamine ammonia-lyase light chain (EutC)"/>
    <property type="match status" value="1"/>
</dbReference>
<dbReference type="Proteomes" id="UP000236728">
    <property type="component" value="Unassembled WGS sequence"/>
</dbReference>
<evidence type="ECO:0000313" key="8">
    <source>
        <dbReference type="Proteomes" id="UP000236728"/>
    </source>
</evidence>
<dbReference type="Pfam" id="PF05985">
    <property type="entry name" value="EutC"/>
    <property type="match status" value="1"/>
</dbReference>
<comment type="subcellular location">
    <subcellularLocation>
        <location evidence="5">Bacterial microcompartment</location>
    </subcellularLocation>
</comment>
<proteinExistence type="inferred from homology"/>
<dbReference type="EC" id="4.3.1.7" evidence="5"/>
<feature type="region of interest" description="Disordered" evidence="6">
    <location>
        <begin position="84"/>
        <end position="105"/>
    </location>
</feature>
<keyword evidence="4 5" id="KW-1283">Bacterial microcompartment</keyword>
<evidence type="ECO:0000256" key="1">
    <source>
        <dbReference type="ARBA" id="ARBA00022628"/>
    </source>
</evidence>
<dbReference type="GO" id="GO:0009350">
    <property type="term" value="C:ethanolamine ammonia-lyase complex"/>
    <property type="evidence" value="ECO:0007669"/>
    <property type="project" value="UniProtKB-UniRule"/>
</dbReference>
<feature type="binding site" evidence="5">
    <location>
        <position position="181"/>
    </location>
    <ligand>
        <name>adenosylcob(III)alamin</name>
        <dbReference type="ChEBI" id="CHEBI:18408"/>
    </ligand>
</feature>
<evidence type="ECO:0000256" key="3">
    <source>
        <dbReference type="ARBA" id="ARBA00023285"/>
    </source>
</evidence>
<evidence type="ECO:0000256" key="5">
    <source>
        <dbReference type="HAMAP-Rule" id="MF_00601"/>
    </source>
</evidence>
<dbReference type="GO" id="GO:0046336">
    <property type="term" value="P:ethanolamine catabolic process"/>
    <property type="evidence" value="ECO:0007669"/>
    <property type="project" value="UniProtKB-UniRule"/>
</dbReference>
<dbReference type="NCBIfam" id="NF003971">
    <property type="entry name" value="PRK05465.1"/>
    <property type="match status" value="1"/>
</dbReference>
<dbReference type="Gene3D" id="1.10.30.40">
    <property type="entry name" value="Ethanolamine ammonia-lyase light chain (EutC), N-terminal domain"/>
    <property type="match status" value="1"/>
</dbReference>
<dbReference type="UniPathway" id="UPA00560"/>
<dbReference type="InterPro" id="IPR009246">
    <property type="entry name" value="EutC"/>
</dbReference>
<dbReference type="RefSeq" id="WP_103934724.1">
    <property type="nucleotide sequence ID" value="NZ_FNVA01000007.1"/>
</dbReference>
<comment type="subunit">
    <text evidence="5">The basic unit is a heterodimer which dimerizes to form tetramers. The heterotetramers trimerize; 6 large subunits form a core ring with 6 small subunits projecting outwards.</text>
</comment>
<comment type="catalytic activity">
    <reaction evidence="5">
        <text>ethanolamine = acetaldehyde + NH4(+)</text>
        <dbReference type="Rhea" id="RHEA:15313"/>
        <dbReference type="ChEBI" id="CHEBI:15343"/>
        <dbReference type="ChEBI" id="CHEBI:28938"/>
        <dbReference type="ChEBI" id="CHEBI:57603"/>
        <dbReference type="EC" id="4.3.1.7"/>
    </reaction>
</comment>
<keyword evidence="8" id="KW-1185">Reference proteome</keyword>
<evidence type="ECO:0000256" key="2">
    <source>
        <dbReference type="ARBA" id="ARBA00023239"/>
    </source>
</evidence>
<name>A0A1H6BNK0_9BACT</name>
<gene>
    <name evidence="5" type="primary">eutC</name>
    <name evidence="7" type="ORF">SAMN05421819_3882</name>
</gene>
<dbReference type="PANTHER" id="PTHR39330">
    <property type="entry name" value="ETHANOLAMINE AMMONIA-LYASE LIGHT CHAIN"/>
    <property type="match status" value="1"/>
</dbReference>
<evidence type="ECO:0000256" key="6">
    <source>
        <dbReference type="SAM" id="MobiDB-lite"/>
    </source>
</evidence>
<comment type="cofactor">
    <cofactor evidence="5">
        <name>adenosylcob(III)alamin</name>
        <dbReference type="ChEBI" id="CHEBI:18408"/>
    </cofactor>
    <text evidence="5">Binds between the large and small subunits.</text>
</comment>
<accession>A0A1H6BNK0</accession>
<protein>
    <recommendedName>
        <fullName evidence="5">Ethanolamine ammonia-lyase small subunit</fullName>
        <shortName evidence="5">EAL small subunit</shortName>
        <ecNumber evidence="5">4.3.1.7</ecNumber>
    </recommendedName>
</protein>
<dbReference type="GO" id="GO:0031471">
    <property type="term" value="C:ethanolamine degradation polyhedral organelle"/>
    <property type="evidence" value="ECO:0007669"/>
    <property type="project" value="UniProtKB-UniRule"/>
</dbReference>
<dbReference type="AlphaFoldDB" id="A0A1H6BNK0"/>
<feature type="binding site" evidence="5">
    <location>
        <position position="160"/>
    </location>
    <ligand>
        <name>adenosylcob(III)alamin</name>
        <dbReference type="ChEBI" id="CHEBI:18408"/>
    </ligand>
</feature>
<keyword evidence="3 5" id="KW-0170">Cobalt</keyword>
<evidence type="ECO:0000313" key="7">
    <source>
        <dbReference type="EMBL" id="SEG62278.1"/>
    </source>
</evidence>
<dbReference type="PIRSF" id="PIRSF018982">
    <property type="entry name" value="EutC"/>
    <property type="match status" value="1"/>
</dbReference>
<keyword evidence="1 5" id="KW-0846">Cobalamin</keyword>
<evidence type="ECO:0000256" key="4">
    <source>
        <dbReference type="ARBA" id="ARBA00024446"/>
    </source>
</evidence>
<dbReference type="GO" id="GO:0006520">
    <property type="term" value="P:amino acid metabolic process"/>
    <property type="evidence" value="ECO:0007669"/>
    <property type="project" value="InterPro"/>
</dbReference>
<comment type="similarity">
    <text evidence="5">Belongs to the EutC family.</text>
</comment>
<comment type="pathway">
    <text evidence="5">Amine and polyamine degradation; ethanolamine degradation.</text>
</comment>
<dbReference type="HAMAP" id="MF_00601">
    <property type="entry name" value="EutC"/>
    <property type="match status" value="1"/>
</dbReference>
<dbReference type="GO" id="GO:0031419">
    <property type="term" value="F:cobalamin binding"/>
    <property type="evidence" value="ECO:0007669"/>
    <property type="project" value="UniProtKB-UniRule"/>
</dbReference>
<feature type="binding site" evidence="5">
    <location>
        <position position="210"/>
    </location>
    <ligand>
        <name>adenosylcob(III)alamin</name>
        <dbReference type="ChEBI" id="CHEBI:18408"/>
    </ligand>
</feature>
<comment type="function">
    <text evidence="5">Catalyzes the deamination of various vicinal amino-alcohols to oxo compounds. Allows this organism to utilize ethanolamine as the sole source of nitrogen and carbon in the presence of external vitamin B12.</text>
</comment>
<organism evidence="7 8">
    <name type="scientific">Bryocella elongata</name>
    <dbReference type="NCBI Taxonomy" id="863522"/>
    <lineage>
        <taxon>Bacteria</taxon>
        <taxon>Pseudomonadati</taxon>
        <taxon>Acidobacteriota</taxon>
        <taxon>Terriglobia</taxon>
        <taxon>Terriglobales</taxon>
        <taxon>Acidobacteriaceae</taxon>
        <taxon>Bryocella</taxon>
    </lineage>
</organism>
<sequence>MPSSLNRQPPTTTARIALGRTGDAVPVAEHLRFQLDHALARDAVHATLDVPMLERGLRERGIPAITVHSAARDRSEYLRRPDLGRRLATHPGAPSLDSETWVRSMPAGSHESPTLAIILADGLSALAVERHALPLLDALASRIPNPSPRIPVVIATNARVALGDAIGEALGARITVMLIGERPGLSSPDSLGAYLTWNPRPGRADSERNCISNIRAEGLSYAEAAARIAHYLREAQRLHATGIALKDPDTPPLLGPA</sequence>
<dbReference type="InterPro" id="IPR042251">
    <property type="entry name" value="EutC_C"/>
</dbReference>
<keyword evidence="2 5" id="KW-0456">Lyase</keyword>